<dbReference type="AlphaFoldDB" id="A0A2K5D869"/>
<dbReference type="GeneTree" id="ENSGT00950000185180"/>
<evidence type="ECO:0000313" key="1">
    <source>
        <dbReference type="Ensembl" id="ENSANAP00000017113.1"/>
    </source>
</evidence>
<keyword evidence="2" id="KW-1185">Reference proteome</keyword>
<dbReference type="InterPro" id="IPR019173">
    <property type="entry name" value="NADH_UbQ_OxRdtase_B5_su"/>
</dbReference>
<dbReference type="Proteomes" id="UP000233020">
    <property type="component" value="Unplaced"/>
</dbReference>
<proteinExistence type="predicted"/>
<sequence>MAILQIEAEKAESRLKELMHTRGDRPWYHFETVDKELADHSPKATPDN</sequence>
<reference evidence="1" key="2">
    <citation type="submission" date="2025-09" db="UniProtKB">
        <authorList>
            <consortium name="Ensembl"/>
        </authorList>
    </citation>
    <scope>IDENTIFICATION</scope>
</reference>
<reference evidence="1" key="1">
    <citation type="submission" date="2025-08" db="UniProtKB">
        <authorList>
            <consortium name="Ensembl"/>
        </authorList>
    </citation>
    <scope>IDENTIFICATION</scope>
</reference>
<dbReference type="STRING" id="37293.ENSANAP00000017113"/>
<dbReference type="Ensembl" id="ENSANAT00000034967.1">
    <property type="protein sequence ID" value="ENSANAP00000017113.1"/>
    <property type="gene ID" value="ENSANAG00000026427.1"/>
</dbReference>
<name>A0A2K5D869_AOTNA</name>
<protein>
    <submittedName>
        <fullName evidence="1">Uncharacterized protein</fullName>
    </submittedName>
</protein>
<accession>A0A2K5D869</accession>
<evidence type="ECO:0000313" key="2">
    <source>
        <dbReference type="Proteomes" id="UP000233020"/>
    </source>
</evidence>
<dbReference type="Pfam" id="PF09781">
    <property type="entry name" value="NDUF_B5"/>
    <property type="match status" value="1"/>
</dbReference>
<organism evidence="1 2">
    <name type="scientific">Aotus nancymaae</name>
    <name type="common">Ma's night monkey</name>
    <dbReference type="NCBI Taxonomy" id="37293"/>
    <lineage>
        <taxon>Eukaryota</taxon>
        <taxon>Metazoa</taxon>
        <taxon>Chordata</taxon>
        <taxon>Craniata</taxon>
        <taxon>Vertebrata</taxon>
        <taxon>Euteleostomi</taxon>
        <taxon>Mammalia</taxon>
        <taxon>Eutheria</taxon>
        <taxon>Euarchontoglires</taxon>
        <taxon>Primates</taxon>
        <taxon>Haplorrhini</taxon>
        <taxon>Platyrrhini</taxon>
        <taxon>Aotidae</taxon>
        <taxon>Aotus</taxon>
    </lineage>
</organism>